<dbReference type="AlphaFoldDB" id="A0A5C6BZC4"/>
<proteinExistence type="predicted"/>
<reference evidence="1 2" key="1">
    <citation type="journal article" date="2020" name="Antonie Van Leeuwenhoek">
        <title>Rhodopirellula heiligendammensis sp. nov., Rhodopirellula pilleata sp. nov., and Rhodopirellula solitaria sp. nov. isolated from natural or artificial marine surfaces in Northern Germany and California, USA, and emended description of the genus Rhodopirellula.</title>
        <authorList>
            <person name="Kallscheuer N."/>
            <person name="Wiegand S."/>
            <person name="Jogler M."/>
            <person name="Boedeker C."/>
            <person name="Peeters S.H."/>
            <person name="Rast P."/>
            <person name="Heuer A."/>
            <person name="Jetten M.S.M."/>
            <person name="Rohde M."/>
            <person name="Jogler C."/>
        </authorList>
    </citation>
    <scope>NUCLEOTIDE SEQUENCE [LARGE SCALE GENOMIC DNA]</scope>
    <source>
        <strain evidence="1 2">Poly21</strain>
    </source>
</reference>
<protein>
    <submittedName>
        <fullName evidence="1">Uncharacterized protein</fullName>
    </submittedName>
</protein>
<accession>A0A5C6BZC4</accession>
<name>A0A5C6BZC4_9BACT</name>
<evidence type="ECO:0000313" key="1">
    <source>
        <dbReference type="EMBL" id="TWU16284.1"/>
    </source>
</evidence>
<dbReference type="EMBL" id="SJPU01000002">
    <property type="protein sequence ID" value="TWU16284.1"/>
    <property type="molecule type" value="Genomic_DNA"/>
</dbReference>
<keyword evidence="2" id="KW-1185">Reference proteome</keyword>
<evidence type="ECO:0000313" key="2">
    <source>
        <dbReference type="Proteomes" id="UP000319908"/>
    </source>
</evidence>
<sequence length="244" mass="27701">MACHVTLMSSLGGDTMKPLFARDAGPLGARLLPWNPLLWRLRLSILLSRRSLRRSDPPDCLSRNCLVGMQREGDQLAIDGQNPRPRVTSGSRQPAWLAWRCRTRDAGHAGRNERCPHHIPLIQRQFHLALGEPSDCRAEGLLTQHDRPFPDRLKLLTERPRYVAHRIRATRVTCALTSFFGMVQAYRAHTQCISRLKRAMHNHQSLQFSCTGDDRQNLFVVSHVKLETLFTGCVNKSIGRQAIS</sequence>
<comment type="caution">
    <text evidence="1">The sequence shown here is derived from an EMBL/GenBank/DDBJ whole genome shotgun (WGS) entry which is preliminary data.</text>
</comment>
<dbReference type="Proteomes" id="UP000319908">
    <property type="component" value="Unassembled WGS sequence"/>
</dbReference>
<organism evidence="1 2">
    <name type="scientific">Allorhodopirellula heiligendammensis</name>
    <dbReference type="NCBI Taxonomy" id="2714739"/>
    <lineage>
        <taxon>Bacteria</taxon>
        <taxon>Pseudomonadati</taxon>
        <taxon>Planctomycetota</taxon>
        <taxon>Planctomycetia</taxon>
        <taxon>Pirellulales</taxon>
        <taxon>Pirellulaceae</taxon>
        <taxon>Allorhodopirellula</taxon>
    </lineage>
</organism>
<gene>
    <name evidence="1" type="ORF">Poly21_34890</name>
</gene>